<name>A0A6J5R8I8_9CAUD</name>
<proteinExistence type="predicted"/>
<accession>A0A6J5R8I8</accession>
<evidence type="ECO:0000313" key="1">
    <source>
        <dbReference type="EMBL" id="CAB4193273.1"/>
    </source>
</evidence>
<gene>
    <name evidence="1" type="ORF">UFOVP1246_70</name>
</gene>
<dbReference type="EMBL" id="LR797193">
    <property type="protein sequence ID" value="CAB4193273.1"/>
    <property type="molecule type" value="Genomic_DNA"/>
</dbReference>
<organism evidence="1">
    <name type="scientific">uncultured Caudovirales phage</name>
    <dbReference type="NCBI Taxonomy" id="2100421"/>
    <lineage>
        <taxon>Viruses</taxon>
        <taxon>Duplodnaviria</taxon>
        <taxon>Heunggongvirae</taxon>
        <taxon>Uroviricota</taxon>
        <taxon>Caudoviricetes</taxon>
        <taxon>Peduoviridae</taxon>
        <taxon>Maltschvirus</taxon>
        <taxon>Maltschvirus maltsch</taxon>
    </lineage>
</organism>
<reference evidence="1" key="1">
    <citation type="submission" date="2020-05" db="EMBL/GenBank/DDBJ databases">
        <authorList>
            <person name="Chiriac C."/>
            <person name="Salcher M."/>
            <person name="Ghai R."/>
            <person name="Kavagutti S V."/>
        </authorList>
    </citation>
    <scope>NUCLEOTIDE SEQUENCE</scope>
</reference>
<protein>
    <submittedName>
        <fullName evidence="1">Uncharacterized protein</fullName>
    </submittedName>
</protein>
<sequence length="160" mass="17612">MLLGPGDFTYSGDPSSSAKDQVRFLIGDTDTDDMILTDAEVEWCIHNRGHSTNYYLAASDASDLAGHKYSRIINRQTGTLTLTMSSNNLFHERAKTLRQLAGETRIGPVLASDQLASEIANYGGRRPPIFWLGMGDNLPVSYDNAPSNRGNGWPEYSRPT</sequence>